<dbReference type="OrthoDB" id="3270653at2759"/>
<reference evidence="4" key="1">
    <citation type="journal article" date="2012" name="Science">
        <title>The Paleozoic origin of enzymatic lignin decomposition reconstructed from 31 fungal genomes.</title>
        <authorList>
            <person name="Floudas D."/>
            <person name="Binder M."/>
            <person name="Riley R."/>
            <person name="Barry K."/>
            <person name="Blanchette R.A."/>
            <person name="Henrissat B."/>
            <person name="Martinez A.T."/>
            <person name="Otillar R."/>
            <person name="Spatafora J.W."/>
            <person name="Yadav J.S."/>
            <person name="Aerts A."/>
            <person name="Benoit I."/>
            <person name="Boyd A."/>
            <person name="Carlson A."/>
            <person name="Copeland A."/>
            <person name="Coutinho P.M."/>
            <person name="de Vries R.P."/>
            <person name="Ferreira P."/>
            <person name="Findley K."/>
            <person name="Foster B."/>
            <person name="Gaskell J."/>
            <person name="Glotzer D."/>
            <person name="Gorecki P."/>
            <person name="Heitman J."/>
            <person name="Hesse C."/>
            <person name="Hori C."/>
            <person name="Igarashi K."/>
            <person name="Jurgens J.A."/>
            <person name="Kallen N."/>
            <person name="Kersten P."/>
            <person name="Kohler A."/>
            <person name="Kuees U."/>
            <person name="Kumar T.K.A."/>
            <person name="Kuo A."/>
            <person name="LaButti K."/>
            <person name="Larrondo L.F."/>
            <person name="Lindquist E."/>
            <person name="Ling A."/>
            <person name="Lombard V."/>
            <person name="Lucas S."/>
            <person name="Lundell T."/>
            <person name="Martin R."/>
            <person name="McLaughlin D.J."/>
            <person name="Morgenstern I."/>
            <person name="Morin E."/>
            <person name="Murat C."/>
            <person name="Nagy L.G."/>
            <person name="Nolan M."/>
            <person name="Ohm R.A."/>
            <person name="Patyshakuliyeva A."/>
            <person name="Rokas A."/>
            <person name="Ruiz-Duenas F.J."/>
            <person name="Sabat G."/>
            <person name="Salamov A."/>
            <person name="Samejima M."/>
            <person name="Schmutz J."/>
            <person name="Slot J.C."/>
            <person name="St John F."/>
            <person name="Stenlid J."/>
            <person name="Sun H."/>
            <person name="Sun S."/>
            <person name="Syed K."/>
            <person name="Tsang A."/>
            <person name="Wiebenga A."/>
            <person name="Young D."/>
            <person name="Pisabarro A."/>
            <person name="Eastwood D.C."/>
            <person name="Martin F."/>
            <person name="Cullen D."/>
            <person name="Grigoriev I.V."/>
            <person name="Hibbett D.S."/>
        </authorList>
    </citation>
    <scope>NUCLEOTIDE SEQUENCE [LARGE SCALE GENOMIC DNA]</scope>
    <source>
        <strain evidence="4">RWD-64-598 SS2</strain>
    </source>
</reference>
<dbReference type="RefSeq" id="XP_007763293.1">
    <property type="nucleotide sequence ID" value="XM_007765103.1"/>
</dbReference>
<sequence>MTETTVVIVVVVCAVAVIAIAVVAYRTIRNRFIRNSRPLPPVQPIVSTRARNLADFEANAAYLRAQPDISVDVIPGTPNSSVPLVLNQSVSSVSLYAMEKASFPSSRYGSGISTPLSSEPRLAHYDADPSAPLQPPPRHSRRPDTASSSHSYTSDAPSGTLSPFSSETPSSATSFNTCSPSSSRLYSPSPSSSSLSAAGANAALATGAGAEAKHVRSASRPRSIASATTEHTSYTTRTASSARLGLPHNPHSGVRVVLPAPLGSDPSLHTYAAVGPGSGERRARPRPQNAYALSVVSHSASRVSVADVWAPAVYRAAAAIDDDKAHLRNSCAPLAQSRLPNAAPTSLSAEGRRRSSTSSVTAPPDLVPPPVPRVPGAYGIGKAPVEQQRLPSHLRQRSKSGPGPGELSMSVSVASS</sequence>
<keyword evidence="2" id="KW-0472">Membrane</keyword>
<keyword evidence="4" id="KW-1185">Reference proteome</keyword>
<protein>
    <submittedName>
        <fullName evidence="3">Uncharacterized protein</fullName>
    </submittedName>
</protein>
<feature type="region of interest" description="Disordered" evidence="1">
    <location>
        <begin position="211"/>
        <end position="250"/>
    </location>
</feature>
<feature type="compositionally biased region" description="Polar residues" evidence="1">
    <location>
        <begin position="145"/>
        <end position="178"/>
    </location>
</feature>
<evidence type="ECO:0000313" key="3">
    <source>
        <dbReference type="EMBL" id="EIW86503.1"/>
    </source>
</evidence>
<dbReference type="Proteomes" id="UP000053558">
    <property type="component" value="Unassembled WGS sequence"/>
</dbReference>
<proteinExistence type="predicted"/>
<feature type="compositionally biased region" description="Low complexity" evidence="1">
    <location>
        <begin position="218"/>
        <end position="243"/>
    </location>
</feature>
<feature type="region of interest" description="Disordered" evidence="1">
    <location>
        <begin position="107"/>
        <end position="196"/>
    </location>
</feature>
<dbReference type="AlphaFoldDB" id="A0A5M3N535"/>
<accession>A0A5M3N535</accession>
<feature type="compositionally biased region" description="Polar residues" evidence="1">
    <location>
        <begin position="107"/>
        <end position="117"/>
    </location>
</feature>
<feature type="region of interest" description="Disordered" evidence="1">
    <location>
        <begin position="338"/>
        <end position="416"/>
    </location>
</feature>
<comment type="caution">
    <text evidence="3">The sequence shown here is derived from an EMBL/GenBank/DDBJ whole genome shotgun (WGS) entry which is preliminary data.</text>
</comment>
<dbReference type="KEGG" id="cput:CONPUDRAFT_133923"/>
<name>A0A5M3N535_CONPW</name>
<feature type="transmembrane region" description="Helical" evidence="2">
    <location>
        <begin position="6"/>
        <end position="28"/>
    </location>
</feature>
<evidence type="ECO:0000313" key="4">
    <source>
        <dbReference type="Proteomes" id="UP000053558"/>
    </source>
</evidence>
<keyword evidence="2" id="KW-1133">Transmembrane helix</keyword>
<evidence type="ECO:0000256" key="2">
    <source>
        <dbReference type="SAM" id="Phobius"/>
    </source>
</evidence>
<gene>
    <name evidence="3" type="ORF">CONPUDRAFT_133923</name>
</gene>
<evidence type="ECO:0000256" key="1">
    <source>
        <dbReference type="SAM" id="MobiDB-lite"/>
    </source>
</evidence>
<keyword evidence="2" id="KW-0812">Transmembrane</keyword>
<dbReference type="EMBL" id="JH711573">
    <property type="protein sequence ID" value="EIW86503.1"/>
    <property type="molecule type" value="Genomic_DNA"/>
</dbReference>
<dbReference type="GeneID" id="19200545"/>
<organism evidence="3 4">
    <name type="scientific">Coniophora puteana (strain RWD-64-598)</name>
    <name type="common">Brown rot fungus</name>
    <dbReference type="NCBI Taxonomy" id="741705"/>
    <lineage>
        <taxon>Eukaryota</taxon>
        <taxon>Fungi</taxon>
        <taxon>Dikarya</taxon>
        <taxon>Basidiomycota</taxon>
        <taxon>Agaricomycotina</taxon>
        <taxon>Agaricomycetes</taxon>
        <taxon>Agaricomycetidae</taxon>
        <taxon>Boletales</taxon>
        <taxon>Coniophorineae</taxon>
        <taxon>Coniophoraceae</taxon>
        <taxon>Coniophora</taxon>
    </lineage>
</organism>
<feature type="compositionally biased region" description="Low complexity" evidence="1">
    <location>
        <begin position="179"/>
        <end position="196"/>
    </location>
</feature>